<evidence type="ECO:0000313" key="3">
    <source>
        <dbReference type="EMBL" id="WPK24779.1"/>
    </source>
</evidence>
<feature type="region of interest" description="Disordered" evidence="1">
    <location>
        <begin position="22"/>
        <end position="65"/>
    </location>
</feature>
<name>A0AAX4H8N7_9ASCO</name>
<keyword evidence="2" id="KW-0812">Transmembrane</keyword>
<proteinExistence type="predicted"/>
<dbReference type="KEGG" id="asau:88173135"/>
<dbReference type="AlphaFoldDB" id="A0AAX4H8N7"/>
<protein>
    <recommendedName>
        <fullName evidence="5">LCCL domain-containing protein</fullName>
    </recommendedName>
</protein>
<feature type="transmembrane region" description="Helical" evidence="2">
    <location>
        <begin position="150"/>
        <end position="167"/>
    </location>
</feature>
<evidence type="ECO:0000256" key="2">
    <source>
        <dbReference type="SAM" id="Phobius"/>
    </source>
</evidence>
<feature type="transmembrane region" description="Helical" evidence="2">
    <location>
        <begin position="501"/>
        <end position="522"/>
    </location>
</feature>
<keyword evidence="2" id="KW-1133">Transmembrane helix</keyword>
<feature type="transmembrane region" description="Helical" evidence="2">
    <location>
        <begin position="534"/>
        <end position="553"/>
    </location>
</feature>
<dbReference type="InterPro" id="IPR036609">
    <property type="entry name" value="LCCL_sf"/>
</dbReference>
<evidence type="ECO:0008006" key="5">
    <source>
        <dbReference type="Google" id="ProtNLM"/>
    </source>
</evidence>
<organism evidence="3 4">
    <name type="scientific">Australozyma saopauloensis</name>
    <dbReference type="NCBI Taxonomy" id="291208"/>
    <lineage>
        <taxon>Eukaryota</taxon>
        <taxon>Fungi</taxon>
        <taxon>Dikarya</taxon>
        <taxon>Ascomycota</taxon>
        <taxon>Saccharomycotina</taxon>
        <taxon>Pichiomycetes</taxon>
        <taxon>Metschnikowiaceae</taxon>
        <taxon>Australozyma</taxon>
    </lineage>
</organism>
<evidence type="ECO:0000256" key="1">
    <source>
        <dbReference type="SAM" id="MobiDB-lite"/>
    </source>
</evidence>
<dbReference type="GeneID" id="88173135"/>
<dbReference type="RefSeq" id="XP_062877162.1">
    <property type="nucleotide sequence ID" value="XM_063021092.1"/>
</dbReference>
<accession>A0AAX4H8N7</accession>
<evidence type="ECO:0000313" key="4">
    <source>
        <dbReference type="Proteomes" id="UP001338582"/>
    </source>
</evidence>
<feature type="transmembrane region" description="Helical" evidence="2">
    <location>
        <begin position="346"/>
        <end position="372"/>
    </location>
</feature>
<feature type="transmembrane region" description="Helical" evidence="2">
    <location>
        <begin position="573"/>
        <end position="595"/>
    </location>
</feature>
<reference evidence="3 4" key="1">
    <citation type="submission" date="2023-10" db="EMBL/GenBank/DDBJ databases">
        <title>Draft Genome Sequence of Candida saopaulonensis from a very Premature Infant with Sepsis.</title>
        <authorList>
            <person name="Ning Y."/>
            <person name="Dai R."/>
            <person name="Xiao M."/>
            <person name="Xu Y."/>
            <person name="Yan Q."/>
            <person name="Zhang L."/>
        </authorList>
    </citation>
    <scope>NUCLEOTIDE SEQUENCE [LARGE SCALE GENOMIC DNA]</scope>
    <source>
        <strain evidence="3 4">19XY460</strain>
    </source>
</reference>
<sequence length="738" mass="82912">MTDPDFFFYRALLRYNMSRDESESPFDSAISSTTSFSQPLLPNGSSSDLNDIPGDENTSSPGEYEGAQILDSEDNANLELNSAGKNSQRFALSQDASKVLLLLLMRCRRFAVAIWTGPETEQDPAPKPIKWLIGIEMLPKKLRKVISRPYRVLILSLYMMAWIYIWTRAMIPYFTMPPKVEGVPVISLTCGQVSDFWKGKNAACGMDARFCPTFGQDLDVIFRCPALCDRGLWLYSLRPVGDQILKYRGFYIGGGGVDDDENPDVLSRPYRADSFPCGAAVHAGIVSPFYGGCAKASYLSGPQNSFEPATGRYGVFDSIGFSSFFPKSFIFTKLPEIVGPCKDPRIVVMIFNICMGIPVVFFASGAAFYWIMSVVGYWTISLATDPPVLVDPQDPETLYDLISVSLERFLPTCFVLYVLWVISVKRTFLTEERATTTESHNTTEENLELNQAKDIPECSPVLRLILWYPLFWLGVLNNMTYDRLPIDRLTLHDLQNMPGALLVMYVLGTITLVCIAAQAYYLWLLGRLWRFLKVYAILSGLLIILGSLPGLTLRIHHYIFALLLIPGCSTRGWTAYVFQGLLLGLFLSGVARWGYASIAETDFSLLRGEPIGQILAPLVVENDKGVLYWRRPDNSSYNEALEDVDRYTEVSLLVNDIERFRGLDIGNVNITDIIDKNEHLRKLVSMAMDGRSEDSEDITLFVRLARYSNKQRKYGDYTQTGVLKYPSLDWSPAPPGVT</sequence>
<feature type="transmembrane region" description="Helical" evidence="2">
    <location>
        <begin position="408"/>
        <end position="424"/>
    </location>
</feature>
<dbReference type="Proteomes" id="UP001338582">
    <property type="component" value="Chromosome 2"/>
</dbReference>
<dbReference type="PANTHER" id="PTHR31331:SF1">
    <property type="entry name" value="CYSTEINE RICH SECRETORY PROTEIN LCCL DOMAIN CONTAINING 2"/>
    <property type="match status" value="1"/>
</dbReference>
<feature type="transmembrane region" description="Helical" evidence="2">
    <location>
        <begin position="461"/>
        <end position="481"/>
    </location>
</feature>
<dbReference type="Gene3D" id="2.170.130.20">
    <property type="entry name" value="LCCL-like domain"/>
    <property type="match status" value="1"/>
</dbReference>
<dbReference type="PANTHER" id="PTHR31331">
    <property type="entry name" value="LCCL DOMAIN PROTEIN (AFU_ORTHOLOGUE AFUA_5G08630)"/>
    <property type="match status" value="1"/>
</dbReference>
<keyword evidence="4" id="KW-1185">Reference proteome</keyword>
<dbReference type="SUPFAM" id="SSF69848">
    <property type="entry name" value="LCCL domain"/>
    <property type="match status" value="1"/>
</dbReference>
<feature type="compositionally biased region" description="Polar residues" evidence="1">
    <location>
        <begin position="29"/>
        <end position="49"/>
    </location>
</feature>
<gene>
    <name evidence="3" type="ORF">PUMCH_002070</name>
</gene>
<dbReference type="InterPro" id="IPR051957">
    <property type="entry name" value="CRISP-LCCL_domain"/>
</dbReference>
<dbReference type="EMBL" id="CP138895">
    <property type="protein sequence ID" value="WPK24779.1"/>
    <property type="molecule type" value="Genomic_DNA"/>
</dbReference>
<keyword evidence="2" id="KW-0472">Membrane</keyword>